<reference evidence="1 2" key="1">
    <citation type="journal article" date="2019" name="Nat. Ecol. Evol.">
        <title>Megaphylogeny resolves global patterns of mushroom evolution.</title>
        <authorList>
            <person name="Varga T."/>
            <person name="Krizsan K."/>
            <person name="Foldi C."/>
            <person name="Dima B."/>
            <person name="Sanchez-Garcia M."/>
            <person name="Sanchez-Ramirez S."/>
            <person name="Szollosi G.J."/>
            <person name="Szarkandi J.G."/>
            <person name="Papp V."/>
            <person name="Albert L."/>
            <person name="Andreopoulos W."/>
            <person name="Angelini C."/>
            <person name="Antonin V."/>
            <person name="Barry K.W."/>
            <person name="Bougher N.L."/>
            <person name="Buchanan P."/>
            <person name="Buyck B."/>
            <person name="Bense V."/>
            <person name="Catcheside P."/>
            <person name="Chovatia M."/>
            <person name="Cooper J."/>
            <person name="Damon W."/>
            <person name="Desjardin D."/>
            <person name="Finy P."/>
            <person name="Geml J."/>
            <person name="Haridas S."/>
            <person name="Hughes K."/>
            <person name="Justo A."/>
            <person name="Karasinski D."/>
            <person name="Kautmanova I."/>
            <person name="Kiss B."/>
            <person name="Kocsube S."/>
            <person name="Kotiranta H."/>
            <person name="LaButti K.M."/>
            <person name="Lechner B.E."/>
            <person name="Liimatainen K."/>
            <person name="Lipzen A."/>
            <person name="Lukacs Z."/>
            <person name="Mihaltcheva S."/>
            <person name="Morgado L.N."/>
            <person name="Niskanen T."/>
            <person name="Noordeloos M.E."/>
            <person name="Ohm R.A."/>
            <person name="Ortiz-Santana B."/>
            <person name="Ovrebo C."/>
            <person name="Racz N."/>
            <person name="Riley R."/>
            <person name="Savchenko A."/>
            <person name="Shiryaev A."/>
            <person name="Soop K."/>
            <person name="Spirin V."/>
            <person name="Szebenyi C."/>
            <person name="Tomsovsky M."/>
            <person name="Tulloss R.E."/>
            <person name="Uehling J."/>
            <person name="Grigoriev I.V."/>
            <person name="Vagvolgyi C."/>
            <person name="Papp T."/>
            <person name="Martin F.M."/>
            <person name="Miettinen O."/>
            <person name="Hibbett D.S."/>
            <person name="Nagy L.G."/>
        </authorList>
    </citation>
    <scope>NUCLEOTIDE SEQUENCE [LARGE SCALE GENOMIC DNA]</scope>
    <source>
        <strain evidence="1 2">OMC1185</strain>
    </source>
</reference>
<dbReference type="OrthoDB" id="407410at2759"/>
<dbReference type="GO" id="GO:0070939">
    <property type="term" value="C:Dsl1/NZR complex"/>
    <property type="evidence" value="ECO:0007669"/>
    <property type="project" value="InterPro"/>
</dbReference>
<dbReference type="Proteomes" id="UP000305948">
    <property type="component" value="Unassembled WGS sequence"/>
</dbReference>
<evidence type="ECO:0000313" key="2">
    <source>
        <dbReference type="Proteomes" id="UP000305948"/>
    </source>
</evidence>
<proteinExistence type="predicted"/>
<sequence length="843" mass="93767">MASADIAIYLSPADRQTAVSRASAFLDSKFATWDDVQASDDLEALVEGSGRSSGELKSRLSVSEANIQERIAETRSSVEAHLHKAQELSLLRHSLADELSYLSNELVSALSDEENQATLLEEVETLHRSLKEVETVKGYVQVIERSLHLSEASVQEVTSSSAHTSISRSSLSNYQKLQEFVASISDACGSIEDGIGPQKLRLVSYVESVRENAWNNIRYTLSAPLLAASEALGWPMRVDYTQASLKDRTNFEGSFLNLLTLQSIGKEVHGTSPSSAAPRTGLYPVQALVQPVSLRFKYHFESSRQTNRLDKPEWYFTHVLNVTTEQRAFMDVVVQRLIDSTSYKGINAWRELVLLLLALPTRKLLRTIPPLLAHPSLLAHTIYQALAFDAALREAGFGLAGTSASKKSQGSQKSSLLDDEDHWCGVSDVILGRSEWFEAWLEGERKFAEDQYNEIISSSDAWLISEDHGDEDGPIDLSLRPTNSARRLKALIEQVTDRYTPLPSYGHRFAFLTSIQLPLLSTYHSRISASLDAFETLSSAFVRAVPGAITVGGGDTGAGVSIGDTRRLTNGPEGTLRLVKALVSARYVERTMVDWGEDTSFLELWTEINREESLRKAAKTNQLLPAVEYRPRDTPDGTVFDELVAQYRRLGSRAEDMIAQQVCGEVESGLKAHWAMMTSPDPNIEVPDGVTVAPTLLAPVALLSSHLRFLQTSLPETTYTVLYRRIASRLCTHILQRAVLYRGRRRLTLQEGQTVQRECGLWIDACRIGPIAQARVEAPWRKLVMASRLIGGEGERWERVCDATFGTKVQADWEEVMAETVGYCELAREEAMQILRLRQDFAQ</sequence>
<dbReference type="GO" id="GO:0060628">
    <property type="term" value="P:regulation of ER to Golgi vesicle-mediated transport"/>
    <property type="evidence" value="ECO:0007669"/>
    <property type="project" value="TreeGrafter"/>
</dbReference>
<dbReference type="GO" id="GO:0006888">
    <property type="term" value="P:endoplasmic reticulum to Golgi vesicle-mediated transport"/>
    <property type="evidence" value="ECO:0007669"/>
    <property type="project" value="InterPro"/>
</dbReference>
<evidence type="ECO:0000313" key="1">
    <source>
        <dbReference type="EMBL" id="TFK57612.1"/>
    </source>
</evidence>
<dbReference type="EMBL" id="ML213503">
    <property type="protein sequence ID" value="TFK57612.1"/>
    <property type="molecule type" value="Genomic_DNA"/>
</dbReference>
<dbReference type="STRING" id="5364.A0A5C3NJP0"/>
<keyword evidence="2" id="KW-1185">Reference proteome</keyword>
<protein>
    <submittedName>
        <fullName evidence="1">RINT-1 family protein</fullName>
    </submittedName>
</protein>
<dbReference type="InterPro" id="IPR007528">
    <property type="entry name" value="RINT1_Tip20"/>
</dbReference>
<dbReference type="PANTHER" id="PTHR13520:SF0">
    <property type="entry name" value="RAD50-INTERACTING PROTEIN 1"/>
    <property type="match status" value="1"/>
</dbReference>
<organism evidence="1 2">
    <name type="scientific">Heliocybe sulcata</name>
    <dbReference type="NCBI Taxonomy" id="5364"/>
    <lineage>
        <taxon>Eukaryota</taxon>
        <taxon>Fungi</taxon>
        <taxon>Dikarya</taxon>
        <taxon>Basidiomycota</taxon>
        <taxon>Agaricomycotina</taxon>
        <taxon>Agaricomycetes</taxon>
        <taxon>Gloeophyllales</taxon>
        <taxon>Gloeophyllaceae</taxon>
        <taxon>Heliocybe</taxon>
    </lineage>
</organism>
<dbReference type="GO" id="GO:0006890">
    <property type="term" value="P:retrograde vesicle-mediated transport, Golgi to endoplasmic reticulum"/>
    <property type="evidence" value="ECO:0007669"/>
    <property type="project" value="InterPro"/>
</dbReference>
<name>A0A5C3NJP0_9AGAM</name>
<dbReference type="PANTHER" id="PTHR13520">
    <property type="entry name" value="RAD50-INTERACTING PROTEIN 1 RINT-1"/>
    <property type="match status" value="1"/>
</dbReference>
<dbReference type="Pfam" id="PF04437">
    <property type="entry name" value="RINT1_TIP1"/>
    <property type="match status" value="1"/>
</dbReference>
<dbReference type="PROSITE" id="PS51386">
    <property type="entry name" value="RINT1_TIP20"/>
    <property type="match status" value="1"/>
</dbReference>
<dbReference type="AlphaFoldDB" id="A0A5C3NJP0"/>
<gene>
    <name evidence="1" type="ORF">OE88DRAFT_1716161</name>
</gene>
<accession>A0A5C3NJP0</accession>